<gene>
    <name evidence="2" type="ORF">Fcan01_10952</name>
</gene>
<dbReference type="EMBL" id="LNIX01000005">
    <property type="protein sequence ID" value="OXA53513.1"/>
    <property type="molecule type" value="Genomic_DNA"/>
</dbReference>
<dbReference type="Proteomes" id="UP000198287">
    <property type="component" value="Unassembled WGS sequence"/>
</dbReference>
<name>A0A226E7D2_FOLCA</name>
<sequence length="116" mass="12698">MYKIQIVPSLNRFITEVCREGYKNSDFLLENYQIIRKSMKVFALLVILVALFIGLTTSQKHGASCTHTGIKPKDDSVCSGNLLCGISNTCVCPDTYGSSPLNFNIAADGLSCVERS</sequence>
<reference evidence="2 3" key="1">
    <citation type="submission" date="2015-12" db="EMBL/GenBank/DDBJ databases">
        <title>The genome of Folsomia candida.</title>
        <authorList>
            <person name="Faddeeva A."/>
            <person name="Derks M.F."/>
            <person name="Anvar Y."/>
            <person name="Smit S."/>
            <person name="Van Straalen N."/>
            <person name="Roelofs D."/>
        </authorList>
    </citation>
    <scope>NUCLEOTIDE SEQUENCE [LARGE SCALE GENOMIC DNA]</scope>
    <source>
        <strain evidence="2 3">VU population</strain>
        <tissue evidence="2">Whole body</tissue>
    </source>
</reference>
<keyword evidence="1" id="KW-0472">Membrane</keyword>
<evidence type="ECO:0000313" key="2">
    <source>
        <dbReference type="EMBL" id="OXA53513.1"/>
    </source>
</evidence>
<protein>
    <submittedName>
        <fullName evidence="2">Uncharacterized protein</fullName>
    </submittedName>
</protein>
<evidence type="ECO:0000313" key="3">
    <source>
        <dbReference type="Proteomes" id="UP000198287"/>
    </source>
</evidence>
<dbReference type="AlphaFoldDB" id="A0A226E7D2"/>
<accession>A0A226E7D2</accession>
<feature type="transmembrane region" description="Helical" evidence="1">
    <location>
        <begin position="41"/>
        <end position="58"/>
    </location>
</feature>
<comment type="caution">
    <text evidence="2">The sequence shown here is derived from an EMBL/GenBank/DDBJ whole genome shotgun (WGS) entry which is preliminary data.</text>
</comment>
<keyword evidence="1" id="KW-1133">Transmembrane helix</keyword>
<keyword evidence="1" id="KW-0812">Transmembrane</keyword>
<organism evidence="2 3">
    <name type="scientific">Folsomia candida</name>
    <name type="common">Springtail</name>
    <dbReference type="NCBI Taxonomy" id="158441"/>
    <lineage>
        <taxon>Eukaryota</taxon>
        <taxon>Metazoa</taxon>
        <taxon>Ecdysozoa</taxon>
        <taxon>Arthropoda</taxon>
        <taxon>Hexapoda</taxon>
        <taxon>Collembola</taxon>
        <taxon>Entomobryomorpha</taxon>
        <taxon>Isotomoidea</taxon>
        <taxon>Isotomidae</taxon>
        <taxon>Proisotominae</taxon>
        <taxon>Folsomia</taxon>
    </lineage>
</organism>
<keyword evidence="3" id="KW-1185">Reference proteome</keyword>
<evidence type="ECO:0000256" key="1">
    <source>
        <dbReference type="SAM" id="Phobius"/>
    </source>
</evidence>
<proteinExistence type="predicted"/>